<keyword evidence="5" id="KW-1185">Reference proteome</keyword>
<reference evidence="5" key="1">
    <citation type="journal article" date="2020" name="Nat. Commun.">
        <title>Genome assembly of wild tea tree DASZ reveals pedigree and selection history of tea varieties.</title>
        <authorList>
            <person name="Zhang W."/>
            <person name="Zhang Y."/>
            <person name="Qiu H."/>
            <person name="Guo Y."/>
            <person name="Wan H."/>
            <person name="Zhang X."/>
            <person name="Scossa F."/>
            <person name="Alseekh S."/>
            <person name="Zhang Q."/>
            <person name="Wang P."/>
            <person name="Xu L."/>
            <person name="Schmidt M.H."/>
            <person name="Jia X."/>
            <person name="Li D."/>
            <person name="Zhu A."/>
            <person name="Guo F."/>
            <person name="Chen W."/>
            <person name="Ni D."/>
            <person name="Usadel B."/>
            <person name="Fernie A.R."/>
            <person name="Wen W."/>
        </authorList>
    </citation>
    <scope>NUCLEOTIDE SEQUENCE [LARGE SCALE GENOMIC DNA]</scope>
    <source>
        <strain evidence="5">cv. G240</strain>
    </source>
</reference>
<feature type="region of interest" description="Disordered" evidence="3">
    <location>
        <begin position="187"/>
        <end position="213"/>
    </location>
</feature>
<evidence type="ECO:0000256" key="1">
    <source>
        <dbReference type="RuleBase" id="RU367026"/>
    </source>
</evidence>
<comment type="function">
    <text evidence="1">May play a role in anterograde transport of membrane proteins from the endoplasmic reticulum to the Golgi.</text>
</comment>
<dbReference type="EMBL" id="JACBKZ010000006">
    <property type="protein sequence ID" value="KAF5948896.1"/>
    <property type="molecule type" value="Genomic_DNA"/>
</dbReference>
<protein>
    <recommendedName>
        <fullName evidence="1">Endoplasmic reticulum transmembrane protein</fullName>
    </recommendedName>
</protein>
<organism evidence="4 5">
    <name type="scientific">Camellia sinensis</name>
    <name type="common">Tea plant</name>
    <name type="synonym">Thea sinensis</name>
    <dbReference type="NCBI Taxonomy" id="4442"/>
    <lineage>
        <taxon>Eukaryota</taxon>
        <taxon>Viridiplantae</taxon>
        <taxon>Streptophyta</taxon>
        <taxon>Embryophyta</taxon>
        <taxon>Tracheophyta</taxon>
        <taxon>Spermatophyta</taxon>
        <taxon>Magnoliopsida</taxon>
        <taxon>eudicotyledons</taxon>
        <taxon>Gunneridae</taxon>
        <taxon>Pentapetalae</taxon>
        <taxon>asterids</taxon>
        <taxon>Ericales</taxon>
        <taxon>Theaceae</taxon>
        <taxon>Camellia</taxon>
    </lineage>
</organism>
<evidence type="ECO:0000313" key="4">
    <source>
        <dbReference type="EMBL" id="KAF5948896.1"/>
    </source>
</evidence>
<sequence length="213" mass="23303">MEGLGGDAAELDASKGRWGRDASAGTGLAAVGARMIQLLLPLVLIEMGLTVILVFDTPVIRKLVMMGLDRVKQGRGPLMAKTVAGTLFVVFISSLYGVMTTQKRMMETGSVNPTDEVLLATNLLEASIMGFSLFLGLIIDRLHYHIKELHRLNNNLDEAKQQLLGYNNLKSRGVDETKVLKKEVSVSSTKDKPLKSENKIKLQEADPKTIARL</sequence>
<feature type="transmembrane region" description="Helical" evidence="1">
    <location>
        <begin position="119"/>
        <end position="139"/>
    </location>
</feature>
<dbReference type="PANTHER" id="PTHR12701:SF18">
    <property type="entry name" value="ENDOPLASMIC RETICULUM TRANSMEMBRANE PROTEIN"/>
    <property type="match status" value="1"/>
</dbReference>
<reference evidence="4 5" key="2">
    <citation type="submission" date="2020-07" db="EMBL/GenBank/DDBJ databases">
        <title>Genome assembly of wild tea tree DASZ reveals pedigree and selection history of tea varieties.</title>
        <authorList>
            <person name="Zhang W."/>
        </authorList>
    </citation>
    <scope>NUCLEOTIDE SEQUENCE [LARGE SCALE GENOMIC DNA]</scope>
    <source>
        <strain evidence="5">cv. G240</strain>
        <tissue evidence="4">Leaf</tissue>
    </source>
</reference>
<dbReference type="AlphaFoldDB" id="A0A7J7HAU8"/>
<comment type="subcellular location">
    <subcellularLocation>
        <location evidence="1">Endoplasmic reticulum membrane</location>
        <topology evidence="1">Multi-pass membrane protein</topology>
    </subcellularLocation>
</comment>
<feature type="coiled-coil region" evidence="2">
    <location>
        <begin position="142"/>
        <end position="169"/>
    </location>
</feature>
<feature type="transmembrane region" description="Helical" evidence="1">
    <location>
        <begin position="38"/>
        <end position="57"/>
    </location>
</feature>
<evidence type="ECO:0000256" key="2">
    <source>
        <dbReference type="SAM" id="Coils"/>
    </source>
</evidence>
<keyword evidence="1" id="KW-0931">ER-Golgi transport</keyword>
<keyword evidence="2" id="KW-0175">Coiled coil</keyword>
<evidence type="ECO:0000313" key="5">
    <source>
        <dbReference type="Proteomes" id="UP000593564"/>
    </source>
</evidence>
<proteinExistence type="inferred from homology"/>
<dbReference type="GO" id="GO:0006888">
    <property type="term" value="P:endoplasmic reticulum to Golgi vesicle-mediated transport"/>
    <property type="evidence" value="ECO:0007669"/>
    <property type="project" value="UniProtKB-UniRule"/>
</dbReference>
<feature type="transmembrane region" description="Helical" evidence="1">
    <location>
        <begin position="78"/>
        <end position="99"/>
    </location>
</feature>
<dbReference type="GO" id="GO:0070973">
    <property type="term" value="P:protein localization to endoplasmic reticulum exit site"/>
    <property type="evidence" value="ECO:0007669"/>
    <property type="project" value="UniProtKB-UniRule"/>
</dbReference>
<keyword evidence="1" id="KW-0256">Endoplasmic reticulum</keyword>
<comment type="caution">
    <text evidence="4">The sequence shown here is derived from an EMBL/GenBank/DDBJ whole genome shotgun (WGS) entry which is preliminary data.</text>
</comment>
<keyword evidence="1" id="KW-0653">Protein transport</keyword>
<dbReference type="GO" id="GO:0005789">
    <property type="term" value="C:endoplasmic reticulum membrane"/>
    <property type="evidence" value="ECO:0007669"/>
    <property type="project" value="UniProtKB-SubCell"/>
</dbReference>
<dbReference type="GO" id="GO:0006886">
    <property type="term" value="P:intracellular protein transport"/>
    <property type="evidence" value="ECO:0007669"/>
    <property type="project" value="UniProtKB-UniRule"/>
</dbReference>
<accession>A0A7J7HAU8</accession>
<dbReference type="InterPro" id="IPR008417">
    <property type="entry name" value="BAP29/BAP31"/>
</dbReference>
<keyword evidence="1" id="KW-1133">Transmembrane helix</keyword>
<dbReference type="Proteomes" id="UP000593564">
    <property type="component" value="Unassembled WGS sequence"/>
</dbReference>
<gene>
    <name evidence="4" type="ORF">HYC85_014853</name>
</gene>
<dbReference type="PANTHER" id="PTHR12701">
    <property type="entry name" value="BCR-ASSOCIATED PROTEIN, BAP"/>
    <property type="match status" value="1"/>
</dbReference>
<keyword evidence="1" id="KW-0812">Transmembrane</keyword>
<keyword evidence="1" id="KW-0813">Transport</keyword>
<comment type="similarity">
    <text evidence="1">Belongs to the BCAP29/BCAP31 family.</text>
</comment>
<name>A0A7J7HAU8_CAMSI</name>
<evidence type="ECO:0000256" key="3">
    <source>
        <dbReference type="SAM" id="MobiDB-lite"/>
    </source>
</evidence>
<keyword evidence="1" id="KW-0472">Membrane</keyword>